<name>A0ACB8QCK0_9AGAM</name>
<keyword evidence="2" id="KW-1185">Reference proteome</keyword>
<protein>
    <submittedName>
        <fullName evidence="1">Zn-dependent exopeptidase</fullName>
    </submittedName>
</protein>
<dbReference type="Proteomes" id="UP000814128">
    <property type="component" value="Unassembled WGS sequence"/>
</dbReference>
<evidence type="ECO:0000313" key="2">
    <source>
        <dbReference type="Proteomes" id="UP000814128"/>
    </source>
</evidence>
<reference evidence="1" key="1">
    <citation type="submission" date="2021-02" db="EMBL/GenBank/DDBJ databases">
        <authorList>
            <consortium name="DOE Joint Genome Institute"/>
            <person name="Ahrendt S."/>
            <person name="Looney B.P."/>
            <person name="Miyauchi S."/>
            <person name="Morin E."/>
            <person name="Drula E."/>
            <person name="Courty P.E."/>
            <person name="Chicoki N."/>
            <person name="Fauchery L."/>
            <person name="Kohler A."/>
            <person name="Kuo A."/>
            <person name="Labutti K."/>
            <person name="Pangilinan J."/>
            <person name="Lipzen A."/>
            <person name="Riley R."/>
            <person name="Andreopoulos W."/>
            <person name="He G."/>
            <person name="Johnson J."/>
            <person name="Barry K.W."/>
            <person name="Grigoriev I.V."/>
            <person name="Nagy L."/>
            <person name="Hibbett D."/>
            <person name="Henrissat B."/>
            <person name="Matheny P.B."/>
            <person name="Labbe J."/>
            <person name="Martin F."/>
        </authorList>
    </citation>
    <scope>NUCLEOTIDE SEQUENCE</scope>
    <source>
        <strain evidence="1">EC-137</strain>
    </source>
</reference>
<evidence type="ECO:0000313" key="1">
    <source>
        <dbReference type="EMBL" id="KAI0029423.1"/>
    </source>
</evidence>
<reference evidence="1" key="2">
    <citation type="journal article" date="2022" name="New Phytol.">
        <title>Evolutionary transition to the ectomycorrhizal habit in the genomes of a hyperdiverse lineage of mushroom-forming fungi.</title>
        <authorList>
            <person name="Looney B."/>
            <person name="Miyauchi S."/>
            <person name="Morin E."/>
            <person name="Drula E."/>
            <person name="Courty P.E."/>
            <person name="Kohler A."/>
            <person name="Kuo A."/>
            <person name="LaButti K."/>
            <person name="Pangilinan J."/>
            <person name="Lipzen A."/>
            <person name="Riley R."/>
            <person name="Andreopoulos W."/>
            <person name="He G."/>
            <person name="Johnson J."/>
            <person name="Nolan M."/>
            <person name="Tritt A."/>
            <person name="Barry K.W."/>
            <person name="Grigoriev I.V."/>
            <person name="Nagy L.G."/>
            <person name="Hibbett D."/>
            <person name="Henrissat B."/>
            <person name="Matheny P.B."/>
            <person name="Labbe J."/>
            <person name="Martin F.M."/>
        </authorList>
    </citation>
    <scope>NUCLEOTIDE SEQUENCE</scope>
    <source>
        <strain evidence="1">EC-137</strain>
    </source>
</reference>
<accession>A0ACB8QCK0</accession>
<comment type="caution">
    <text evidence="1">The sequence shown here is derived from an EMBL/GenBank/DDBJ whole genome shotgun (WGS) entry which is preliminary data.</text>
</comment>
<gene>
    <name evidence="1" type="ORF">K488DRAFT_56392</name>
</gene>
<proteinExistence type="predicted"/>
<sequence length="476" mass="50866">MPCRFLLPLLLVLSCAYAAHLQPPAARSVGGFCLESDGWPIGPGTQLAPQVPQRELTTMLAQIDEQRINETITSLVAFGTRNTLSTQTDPVRGIGAARDWLAARMRNLTASAAHASVSVPSYIQQPASAIPFAVNISNVVTTITGADEPERVYIITGHYDSRNTNVDDFEADAPGADDDASGVAVVLELVRIFSQRPPPRATMMLAAVAGEEQGLYGSTFFAGQMKAAGIDVQGMFTNDIVGASKSDQGVVDAHSIRLYAPGIPSSDSLAQVQTVLGLGGENDSPSRELSRFTKDVAENSATDMSVRIIYRSDRFLRGGDHQPFVAQGFPAARFTEPNENFAHQHQDVRVESGVQFGDLVEFCDFAFNARVARVNMAAIWSLAQAPGTPKNVSLVTGSLTNNSTLKWDIDPSPTVAAYEVVWRATDEALWSNVVPVGLVGQATVDLSKDNALFGVRAVGTNGYHSPVAFPSTRVAS</sequence>
<dbReference type="EMBL" id="MU273677">
    <property type="protein sequence ID" value="KAI0029423.1"/>
    <property type="molecule type" value="Genomic_DNA"/>
</dbReference>
<organism evidence="1 2">
    <name type="scientific">Vararia minispora EC-137</name>
    <dbReference type="NCBI Taxonomy" id="1314806"/>
    <lineage>
        <taxon>Eukaryota</taxon>
        <taxon>Fungi</taxon>
        <taxon>Dikarya</taxon>
        <taxon>Basidiomycota</taxon>
        <taxon>Agaricomycotina</taxon>
        <taxon>Agaricomycetes</taxon>
        <taxon>Russulales</taxon>
        <taxon>Lachnocladiaceae</taxon>
        <taxon>Vararia</taxon>
    </lineage>
</organism>